<dbReference type="Proteomes" id="UP001236270">
    <property type="component" value="Unassembled WGS sequence"/>
</dbReference>
<organism evidence="1">
    <name type="scientific">Pluralibacter gergoviae</name>
    <name type="common">Enterobacter gergoviae</name>
    <dbReference type="NCBI Taxonomy" id="61647"/>
    <lineage>
        <taxon>Bacteria</taxon>
        <taxon>Pseudomonadati</taxon>
        <taxon>Pseudomonadota</taxon>
        <taxon>Gammaproteobacteria</taxon>
        <taxon>Enterobacterales</taxon>
        <taxon>Enterobacteriaceae</taxon>
        <taxon>Pluralibacter</taxon>
    </lineage>
</organism>
<evidence type="ECO:0000313" key="2">
    <source>
        <dbReference type="EMBL" id="MDQ2309649.1"/>
    </source>
</evidence>
<name>A0AAI9DMA6_PLUGE</name>
<proteinExistence type="predicted"/>
<dbReference type="RefSeq" id="WP_146144428.1">
    <property type="nucleotide sequence ID" value="NZ_CP020388.1"/>
</dbReference>
<dbReference type="GeneID" id="61386712"/>
<dbReference type="AlphaFoldDB" id="A0AAI9DMA6"/>
<comment type="caution">
    <text evidence="1">The sequence shown here is derived from an EMBL/GenBank/DDBJ whole genome shotgun (WGS) entry which is preliminary data.</text>
</comment>
<sequence>MMDFENKKAISLLERTVKLGVNLPQDVFLKRFENYLFFDNDICTSECLIGALNYLIFNSHFEVASAYVYSSSDYNYLGSLNADDNWVSKIFLLSKSMNDDGDYGGLIILDASNNWCLFQRTPVDDGVLGINDDSLLKSEIVNDNFFNYENINEWLSQNTLQDIELVKGSGKDYLESLILNYS</sequence>
<evidence type="ECO:0000313" key="1">
    <source>
        <dbReference type="EMBL" id="EML1472370.1"/>
    </source>
</evidence>
<accession>A0AAI9DMA6</accession>
<reference evidence="2" key="1">
    <citation type="submission" date="2023-08" db="EMBL/GenBank/DDBJ databases">
        <title>WGS of pathogenic bacterial species, Los Angeles County Public Health Laboratories.</title>
        <authorList>
            <person name="Garrigues J.M."/>
            <person name="Green N.M."/>
        </authorList>
    </citation>
    <scope>NUCLEOTIDE SEQUENCE</scope>
    <source>
        <strain evidence="2">LACPHL-BACT-2023-00068</strain>
    </source>
</reference>
<dbReference type="EMBL" id="ABLOKC030000016">
    <property type="protein sequence ID" value="EML1472370.1"/>
    <property type="molecule type" value="Genomic_DNA"/>
</dbReference>
<dbReference type="EMBL" id="JAVDNV010000007">
    <property type="protein sequence ID" value="MDQ2309649.1"/>
    <property type="molecule type" value="Genomic_DNA"/>
</dbReference>
<reference evidence="1" key="2">
    <citation type="submission" date="2024-02" db="EMBL/GenBank/DDBJ databases">
        <authorList>
            <consortium name="Clinical and Environmental Microbiology Branch: Whole genome sequencing antimicrobial resistance pathogens in the healthcare setting"/>
        </authorList>
    </citation>
    <scope>NUCLEOTIDE SEQUENCE</scope>
    <source>
        <strain evidence="1">2021DK-00143</strain>
    </source>
</reference>
<protein>
    <submittedName>
        <fullName evidence="1">Uncharacterized protein</fullName>
    </submittedName>
</protein>
<gene>
    <name evidence="1" type="ORF">QEG54_003117</name>
    <name evidence="2" type="ORF">RBJ30_11130</name>
</gene>